<evidence type="ECO:0000256" key="1">
    <source>
        <dbReference type="ARBA" id="ARBA00022490"/>
    </source>
</evidence>
<evidence type="ECO:0000256" key="6">
    <source>
        <dbReference type="ARBA" id="ARBA00022960"/>
    </source>
</evidence>
<keyword evidence="8 10" id="KW-0131">Cell cycle</keyword>
<sequence>MTLWTAAEIADATGGTASAAFSVEGVAFDSREVGPSDLFVALKGDATDGHRFLAQAFAQGASGALVSEDADGPNVRVDDSFAALEDLARAARSRTAATVIGVTGSVGKTSAKEALFAALDRSMRGSFPGTVHRSVKSYNNHTGVPLSLARMPRGTRAAVLEMGMNHPGELAHLTRLVRPHIAVVTAIAPAHTEFFADEAAIADAKGEIFQGLEPGGAAIIPFDSPHRDRLIAAAQPHAGRIVTFGTGKDADVRAVEAIRLPTGASFVTARLGPRELSFTLSQPGAHWVSNALAVLAAVDAAGADLGLAGLALAELGGLAGRGARFLARVGGGEALVIDESYNANPASMRATLAVLAEEPGRHIAVLGEMRELGEDSARYHAGLADAVMAARVETALLVGEAMTPLAGVLEKTVRVVHVPDTARAIEGLRDLLSPGDAVLIKGSNGVGLSRLVAALRGQ</sequence>
<keyword evidence="6 10" id="KW-0133">Cell shape</keyword>
<keyword evidence="4 10" id="KW-0547">Nucleotide-binding</keyword>
<dbReference type="GO" id="GO:0071555">
    <property type="term" value="P:cell wall organization"/>
    <property type="evidence" value="ECO:0007669"/>
    <property type="project" value="UniProtKB-KW"/>
</dbReference>
<dbReference type="UniPathway" id="UPA00219"/>
<dbReference type="EC" id="6.3.2.10" evidence="10 11"/>
<evidence type="ECO:0000256" key="3">
    <source>
        <dbReference type="ARBA" id="ARBA00022618"/>
    </source>
</evidence>
<dbReference type="InterPro" id="IPR004101">
    <property type="entry name" value="Mur_ligase_C"/>
</dbReference>
<dbReference type="Proteomes" id="UP000199206">
    <property type="component" value="Unassembled WGS sequence"/>
</dbReference>
<dbReference type="EMBL" id="FOCF01000006">
    <property type="protein sequence ID" value="SEN33679.1"/>
    <property type="molecule type" value="Genomic_DNA"/>
</dbReference>
<keyword evidence="9 10" id="KW-0961">Cell wall biogenesis/degradation</keyword>
<dbReference type="HAMAP" id="MF_02019">
    <property type="entry name" value="MurF"/>
    <property type="match status" value="1"/>
</dbReference>
<dbReference type="GO" id="GO:0005737">
    <property type="term" value="C:cytoplasm"/>
    <property type="evidence" value="ECO:0007669"/>
    <property type="project" value="UniProtKB-SubCell"/>
</dbReference>
<dbReference type="GO" id="GO:0047480">
    <property type="term" value="F:UDP-N-acetylmuramoyl-tripeptide-D-alanyl-D-alanine ligase activity"/>
    <property type="evidence" value="ECO:0007669"/>
    <property type="project" value="UniProtKB-UniRule"/>
</dbReference>
<dbReference type="Gene3D" id="3.40.1390.10">
    <property type="entry name" value="MurE/MurF, N-terminal domain"/>
    <property type="match status" value="1"/>
</dbReference>
<dbReference type="PANTHER" id="PTHR43024">
    <property type="entry name" value="UDP-N-ACETYLMURAMOYL-TRIPEPTIDE--D-ALANYL-D-ALANINE LIGASE"/>
    <property type="match status" value="1"/>
</dbReference>
<evidence type="ECO:0000313" key="16">
    <source>
        <dbReference type="Proteomes" id="UP000199206"/>
    </source>
</evidence>
<evidence type="ECO:0000259" key="12">
    <source>
        <dbReference type="Pfam" id="PF01225"/>
    </source>
</evidence>
<evidence type="ECO:0000259" key="14">
    <source>
        <dbReference type="Pfam" id="PF08245"/>
    </source>
</evidence>
<comment type="subcellular location">
    <subcellularLocation>
        <location evidence="10 11">Cytoplasm</location>
    </subcellularLocation>
</comment>
<keyword evidence="3 10" id="KW-0132">Cell division</keyword>
<evidence type="ECO:0000256" key="2">
    <source>
        <dbReference type="ARBA" id="ARBA00022598"/>
    </source>
</evidence>
<comment type="similarity">
    <text evidence="10">Belongs to the MurCDEF family. MurF subfamily.</text>
</comment>
<dbReference type="Gene3D" id="3.90.190.20">
    <property type="entry name" value="Mur ligase, C-terminal domain"/>
    <property type="match status" value="1"/>
</dbReference>
<dbReference type="OrthoDB" id="9801978at2"/>
<feature type="domain" description="Mur ligase central" evidence="14">
    <location>
        <begin position="102"/>
        <end position="298"/>
    </location>
</feature>
<evidence type="ECO:0000256" key="5">
    <source>
        <dbReference type="ARBA" id="ARBA00022840"/>
    </source>
</evidence>
<evidence type="ECO:0000256" key="8">
    <source>
        <dbReference type="ARBA" id="ARBA00023306"/>
    </source>
</evidence>
<dbReference type="GO" id="GO:0008766">
    <property type="term" value="F:UDP-N-acetylmuramoylalanyl-D-glutamyl-2,6-diaminopimelate-D-alanyl-D-alanine ligase activity"/>
    <property type="evidence" value="ECO:0007669"/>
    <property type="project" value="RHEA"/>
</dbReference>
<accession>A0A1H8FPS5</accession>
<comment type="pathway">
    <text evidence="10 11">Cell wall biogenesis; peptidoglycan biosynthesis.</text>
</comment>
<dbReference type="NCBIfam" id="TIGR01143">
    <property type="entry name" value="murF"/>
    <property type="match status" value="1"/>
</dbReference>
<dbReference type="SUPFAM" id="SSF63418">
    <property type="entry name" value="MurE/MurF N-terminal domain"/>
    <property type="match status" value="1"/>
</dbReference>
<dbReference type="InterPro" id="IPR035911">
    <property type="entry name" value="MurE/MurF_N"/>
</dbReference>
<protein>
    <recommendedName>
        <fullName evidence="10 11">UDP-N-acetylmuramoyl-tripeptide--D-alanyl-D-alanine ligase</fullName>
        <ecNumber evidence="10 11">6.3.2.10</ecNumber>
    </recommendedName>
    <alternativeName>
        <fullName evidence="10">D-alanyl-D-alanine-adding enzyme</fullName>
    </alternativeName>
</protein>
<keyword evidence="16" id="KW-1185">Reference proteome</keyword>
<dbReference type="Gene3D" id="3.40.1190.10">
    <property type="entry name" value="Mur-like, catalytic domain"/>
    <property type="match status" value="1"/>
</dbReference>
<name>A0A1H8FPS5_9SPHN</name>
<dbReference type="InterPro" id="IPR005863">
    <property type="entry name" value="UDP-N-AcMur_synth"/>
</dbReference>
<dbReference type="SUPFAM" id="SSF53244">
    <property type="entry name" value="MurD-like peptide ligases, peptide-binding domain"/>
    <property type="match status" value="1"/>
</dbReference>
<dbReference type="STRING" id="1166340.SAMN05192583_2522"/>
<feature type="binding site" evidence="10">
    <location>
        <begin position="104"/>
        <end position="110"/>
    </location>
    <ligand>
        <name>ATP</name>
        <dbReference type="ChEBI" id="CHEBI:30616"/>
    </ligand>
</feature>
<dbReference type="InterPro" id="IPR036565">
    <property type="entry name" value="Mur-like_cat_sf"/>
</dbReference>
<evidence type="ECO:0000256" key="11">
    <source>
        <dbReference type="RuleBase" id="RU004136"/>
    </source>
</evidence>
<dbReference type="RefSeq" id="WP_093666060.1">
    <property type="nucleotide sequence ID" value="NZ_FOCF01000006.1"/>
</dbReference>
<dbReference type="InterPro" id="IPR013221">
    <property type="entry name" value="Mur_ligase_cen"/>
</dbReference>
<evidence type="ECO:0000313" key="15">
    <source>
        <dbReference type="EMBL" id="SEN33679.1"/>
    </source>
</evidence>
<evidence type="ECO:0000256" key="7">
    <source>
        <dbReference type="ARBA" id="ARBA00022984"/>
    </source>
</evidence>
<gene>
    <name evidence="10" type="primary">murF</name>
    <name evidence="15" type="ORF">SAMN05192583_2522</name>
</gene>
<dbReference type="PANTHER" id="PTHR43024:SF1">
    <property type="entry name" value="UDP-N-ACETYLMURAMOYL-TRIPEPTIDE--D-ALANYL-D-ALANINE LIGASE"/>
    <property type="match status" value="1"/>
</dbReference>
<comment type="function">
    <text evidence="10 11">Involved in cell wall formation. Catalyzes the final step in the synthesis of UDP-N-acetylmuramoyl-pentapeptide, the precursor of murein.</text>
</comment>
<dbReference type="InterPro" id="IPR000713">
    <property type="entry name" value="Mur_ligase_N"/>
</dbReference>
<keyword evidence="1 10" id="KW-0963">Cytoplasm</keyword>
<dbReference type="GO" id="GO:0009252">
    <property type="term" value="P:peptidoglycan biosynthetic process"/>
    <property type="evidence" value="ECO:0007669"/>
    <property type="project" value="UniProtKB-UniRule"/>
</dbReference>
<keyword evidence="7 10" id="KW-0573">Peptidoglycan synthesis</keyword>
<feature type="domain" description="Mur ligase C-terminal" evidence="13">
    <location>
        <begin position="333"/>
        <end position="443"/>
    </location>
</feature>
<keyword evidence="5 10" id="KW-0067">ATP-binding</keyword>
<evidence type="ECO:0000256" key="10">
    <source>
        <dbReference type="HAMAP-Rule" id="MF_02019"/>
    </source>
</evidence>
<keyword evidence="2 10" id="KW-0436">Ligase</keyword>
<evidence type="ECO:0000256" key="4">
    <source>
        <dbReference type="ARBA" id="ARBA00022741"/>
    </source>
</evidence>
<organism evidence="15 16">
    <name type="scientific">Sphingomonas gellani</name>
    <dbReference type="NCBI Taxonomy" id="1166340"/>
    <lineage>
        <taxon>Bacteria</taxon>
        <taxon>Pseudomonadati</taxon>
        <taxon>Pseudomonadota</taxon>
        <taxon>Alphaproteobacteria</taxon>
        <taxon>Sphingomonadales</taxon>
        <taxon>Sphingomonadaceae</taxon>
        <taxon>Sphingomonas</taxon>
    </lineage>
</organism>
<evidence type="ECO:0000259" key="13">
    <source>
        <dbReference type="Pfam" id="PF02875"/>
    </source>
</evidence>
<proteinExistence type="inferred from homology"/>
<dbReference type="AlphaFoldDB" id="A0A1H8FPS5"/>
<dbReference type="GO" id="GO:0005524">
    <property type="term" value="F:ATP binding"/>
    <property type="evidence" value="ECO:0007669"/>
    <property type="project" value="UniProtKB-UniRule"/>
</dbReference>
<dbReference type="Pfam" id="PF01225">
    <property type="entry name" value="Mur_ligase"/>
    <property type="match status" value="1"/>
</dbReference>
<dbReference type="Pfam" id="PF08245">
    <property type="entry name" value="Mur_ligase_M"/>
    <property type="match status" value="1"/>
</dbReference>
<reference evidence="16" key="1">
    <citation type="submission" date="2016-10" db="EMBL/GenBank/DDBJ databases">
        <authorList>
            <person name="Varghese N."/>
            <person name="Submissions S."/>
        </authorList>
    </citation>
    <scope>NUCLEOTIDE SEQUENCE [LARGE SCALE GENOMIC DNA]</scope>
    <source>
        <strain evidence="16">S6-262</strain>
    </source>
</reference>
<comment type="catalytic activity">
    <reaction evidence="10 11">
        <text>D-alanyl-D-alanine + UDP-N-acetyl-alpha-D-muramoyl-L-alanyl-gamma-D-glutamyl-meso-2,6-diaminopimelate + ATP = UDP-N-acetyl-alpha-D-muramoyl-L-alanyl-gamma-D-glutamyl-meso-2,6-diaminopimeloyl-D-alanyl-D-alanine + ADP + phosphate + H(+)</text>
        <dbReference type="Rhea" id="RHEA:28374"/>
        <dbReference type="ChEBI" id="CHEBI:15378"/>
        <dbReference type="ChEBI" id="CHEBI:30616"/>
        <dbReference type="ChEBI" id="CHEBI:43474"/>
        <dbReference type="ChEBI" id="CHEBI:57822"/>
        <dbReference type="ChEBI" id="CHEBI:61386"/>
        <dbReference type="ChEBI" id="CHEBI:83905"/>
        <dbReference type="ChEBI" id="CHEBI:456216"/>
        <dbReference type="EC" id="6.3.2.10"/>
    </reaction>
</comment>
<dbReference type="SUPFAM" id="SSF53623">
    <property type="entry name" value="MurD-like peptide ligases, catalytic domain"/>
    <property type="match status" value="1"/>
</dbReference>
<dbReference type="InterPro" id="IPR036615">
    <property type="entry name" value="Mur_ligase_C_dom_sf"/>
</dbReference>
<feature type="domain" description="Mur ligase N-terminal catalytic" evidence="12">
    <location>
        <begin position="23"/>
        <end position="70"/>
    </location>
</feature>
<dbReference type="InterPro" id="IPR051046">
    <property type="entry name" value="MurCDEF_CellWall_CoF430Synth"/>
</dbReference>
<dbReference type="GO" id="GO:0051301">
    <property type="term" value="P:cell division"/>
    <property type="evidence" value="ECO:0007669"/>
    <property type="project" value="UniProtKB-KW"/>
</dbReference>
<evidence type="ECO:0000256" key="9">
    <source>
        <dbReference type="ARBA" id="ARBA00023316"/>
    </source>
</evidence>
<dbReference type="GO" id="GO:0008360">
    <property type="term" value="P:regulation of cell shape"/>
    <property type="evidence" value="ECO:0007669"/>
    <property type="project" value="UniProtKB-KW"/>
</dbReference>
<dbReference type="Pfam" id="PF02875">
    <property type="entry name" value="Mur_ligase_C"/>
    <property type="match status" value="1"/>
</dbReference>